<dbReference type="KEGG" id="glo:Glov_1766"/>
<feature type="compositionally biased region" description="Acidic residues" evidence="1">
    <location>
        <begin position="166"/>
        <end position="182"/>
    </location>
</feature>
<evidence type="ECO:0000313" key="5">
    <source>
        <dbReference type="Proteomes" id="UP000002420"/>
    </source>
</evidence>
<evidence type="ECO:0000256" key="1">
    <source>
        <dbReference type="SAM" id="MobiDB-lite"/>
    </source>
</evidence>
<dbReference type="Pfam" id="PF18672">
    <property type="entry name" value="PilZN1"/>
    <property type="match status" value="1"/>
</dbReference>
<evidence type="ECO:0000259" key="3">
    <source>
        <dbReference type="Pfam" id="PF18672"/>
    </source>
</evidence>
<protein>
    <submittedName>
        <fullName evidence="4">Type IV pilus assembly PilZ</fullName>
    </submittedName>
</protein>
<sequence>MSDFDQYLAHFPVGLKVNVGIPVPGGDTFHDWAIIHSIDEDLISLQLSRDTLPAGVKLLVGTILDIRTGNEVSGYSCRAIIVTEGFKREVLLRLIGEIVSSELREFYRIDAFLPIKYFISSEQSEVKLKAAWKEKREARLAAEMERRQQAKKPWERLRKAPQNEELPSEELGDEGSWEDSGEGLEQPDPGEDDSRDHSWDDVIPLAANISGGGVRMLLHHKFEENTLVPLEIYLPSEPEPQIIDAVCIVAFANENYAASKQFNRTSYNTGLKFKFVEERDRDAIVSYISNVQLKRIRQMREHYLFRSGPEAPQPDVPPEQRLKLLIKTILTVSVVIIALISMAVYFKNYAENRPKNEIELIFEKGFGEYLKKIGRTPSQGQ</sequence>
<keyword evidence="2" id="KW-1133">Transmembrane helix</keyword>
<dbReference type="STRING" id="398767.Glov_1766"/>
<dbReference type="EMBL" id="CP001089">
    <property type="protein sequence ID" value="ACD95482.1"/>
    <property type="molecule type" value="Genomic_DNA"/>
</dbReference>
<dbReference type="RefSeq" id="WP_012469822.1">
    <property type="nucleotide sequence ID" value="NC_010814.1"/>
</dbReference>
<gene>
    <name evidence="4" type="ordered locus">Glov_1766</name>
</gene>
<proteinExistence type="predicted"/>
<dbReference type="InterPro" id="IPR040638">
    <property type="entry name" value="PilZN1"/>
</dbReference>
<keyword evidence="2" id="KW-0812">Transmembrane</keyword>
<dbReference type="Gene3D" id="2.30.110.70">
    <property type="match status" value="1"/>
</dbReference>
<evidence type="ECO:0000313" key="4">
    <source>
        <dbReference type="EMBL" id="ACD95482.1"/>
    </source>
</evidence>
<dbReference type="HOGENOM" id="CLU_061358_0_0_7"/>
<dbReference type="Proteomes" id="UP000002420">
    <property type="component" value="Chromosome"/>
</dbReference>
<dbReference type="OrthoDB" id="5391652at2"/>
<accession>B3EB88</accession>
<organism evidence="4 5">
    <name type="scientific">Trichlorobacter lovleyi (strain ATCC BAA-1151 / DSM 17278 / SZ)</name>
    <name type="common">Geobacter lovleyi</name>
    <dbReference type="NCBI Taxonomy" id="398767"/>
    <lineage>
        <taxon>Bacteria</taxon>
        <taxon>Pseudomonadati</taxon>
        <taxon>Thermodesulfobacteriota</taxon>
        <taxon>Desulfuromonadia</taxon>
        <taxon>Geobacterales</taxon>
        <taxon>Geobacteraceae</taxon>
        <taxon>Trichlorobacter</taxon>
    </lineage>
</organism>
<name>B3EB88_TRIL1</name>
<reference evidence="4 5" key="1">
    <citation type="submission" date="2008-05" db="EMBL/GenBank/DDBJ databases">
        <title>Complete sequence of chromosome of Geobacter lovleyi SZ.</title>
        <authorList>
            <consortium name="US DOE Joint Genome Institute"/>
            <person name="Lucas S."/>
            <person name="Copeland A."/>
            <person name="Lapidus A."/>
            <person name="Glavina del Rio T."/>
            <person name="Dalin E."/>
            <person name="Tice H."/>
            <person name="Bruce D."/>
            <person name="Goodwin L."/>
            <person name="Pitluck S."/>
            <person name="Chertkov O."/>
            <person name="Meincke L."/>
            <person name="Brettin T."/>
            <person name="Detter J.C."/>
            <person name="Han C."/>
            <person name="Tapia R."/>
            <person name="Kuske C.R."/>
            <person name="Schmutz J."/>
            <person name="Larimer F."/>
            <person name="Land M."/>
            <person name="Hauser L."/>
            <person name="Kyrpides N."/>
            <person name="Mikhailova N."/>
            <person name="Sung Y."/>
            <person name="Fletcher K.E."/>
            <person name="Ritalahti K.M."/>
            <person name="Loeffler F.E."/>
            <person name="Richardson P."/>
        </authorList>
    </citation>
    <scope>NUCLEOTIDE SEQUENCE [LARGE SCALE GENOMIC DNA]</scope>
    <source>
        <strain evidence="5">ATCC BAA-1151 / DSM 17278 / SZ</strain>
    </source>
</reference>
<evidence type="ECO:0000256" key="2">
    <source>
        <dbReference type="SAM" id="Phobius"/>
    </source>
</evidence>
<feature type="transmembrane region" description="Helical" evidence="2">
    <location>
        <begin position="324"/>
        <end position="346"/>
    </location>
</feature>
<keyword evidence="2" id="KW-0472">Membrane</keyword>
<keyword evidence="5" id="KW-1185">Reference proteome</keyword>
<feature type="domain" description="N-terminal PilZ-like" evidence="3">
    <location>
        <begin position="11"/>
        <end position="101"/>
    </location>
</feature>
<feature type="compositionally biased region" description="Basic and acidic residues" evidence="1">
    <location>
        <begin position="143"/>
        <end position="162"/>
    </location>
</feature>
<feature type="region of interest" description="Disordered" evidence="1">
    <location>
        <begin position="143"/>
        <end position="198"/>
    </location>
</feature>
<dbReference type="AlphaFoldDB" id="B3EB88"/>